<evidence type="ECO:0000313" key="3">
    <source>
        <dbReference type="Proteomes" id="UP000094526"/>
    </source>
</evidence>
<feature type="region of interest" description="Disordered" evidence="1">
    <location>
        <begin position="158"/>
        <end position="177"/>
    </location>
</feature>
<name>A0A1C1CWL9_9EURO</name>
<sequence length="177" mass="18654">MAEMGFPSTQQTATLARSTRSQIKPNHSAERRFEATTGSLDPAKPGTPVAPPVTAPPASLVLAAPAFLNNDSLTGPSAAAAAAAVPFTRSTSATLLHKYAPSTKSRTPTMRPNRADSPPAASGTPHMAPACLGIKRQDAPTAMRSAERVFKLRLDMVNYDDDDDDDDDDNTVEVPIL</sequence>
<feature type="region of interest" description="Disordered" evidence="1">
    <location>
        <begin position="96"/>
        <end position="128"/>
    </location>
</feature>
<dbReference type="Proteomes" id="UP000094526">
    <property type="component" value="Unassembled WGS sequence"/>
</dbReference>
<feature type="region of interest" description="Disordered" evidence="1">
    <location>
        <begin position="1"/>
        <end position="52"/>
    </location>
</feature>
<evidence type="ECO:0000313" key="2">
    <source>
        <dbReference type="EMBL" id="OCT52937.1"/>
    </source>
</evidence>
<feature type="compositionally biased region" description="Polar residues" evidence="1">
    <location>
        <begin position="7"/>
        <end position="25"/>
    </location>
</feature>
<accession>A0A1C1CWL9</accession>
<keyword evidence="3" id="KW-1185">Reference proteome</keyword>
<proteinExistence type="predicted"/>
<dbReference type="VEuPathDB" id="FungiDB:CLCR_10889"/>
<feature type="compositionally biased region" description="Acidic residues" evidence="1">
    <location>
        <begin position="158"/>
        <end position="171"/>
    </location>
</feature>
<reference evidence="3" key="1">
    <citation type="submission" date="2015-07" db="EMBL/GenBank/DDBJ databases">
        <authorList>
            <person name="Teixeira M.M."/>
            <person name="Souza R.C."/>
            <person name="Almeida L.G."/>
            <person name="Vicente V.A."/>
            <person name="de Hoog S."/>
            <person name="Bocca A.L."/>
            <person name="de Almeida S.R."/>
            <person name="Vasconcelos A.T."/>
            <person name="Felipe M.S."/>
        </authorList>
    </citation>
    <scope>NUCLEOTIDE SEQUENCE [LARGE SCALE GENOMIC DNA]</scope>
    <source>
        <strain evidence="3">KSF</strain>
    </source>
</reference>
<dbReference type="EMBL" id="LGRB01000008">
    <property type="protein sequence ID" value="OCT52937.1"/>
    <property type="molecule type" value="Genomic_DNA"/>
</dbReference>
<comment type="caution">
    <text evidence="2">The sequence shown here is derived from an EMBL/GenBank/DDBJ whole genome shotgun (WGS) entry which is preliminary data.</text>
</comment>
<dbReference type="AlphaFoldDB" id="A0A1C1CWL9"/>
<gene>
    <name evidence="2" type="ORF">CLCR_10889</name>
</gene>
<evidence type="ECO:0000256" key="1">
    <source>
        <dbReference type="SAM" id="MobiDB-lite"/>
    </source>
</evidence>
<organism evidence="2 3">
    <name type="scientific">Cladophialophora carrionii</name>
    <dbReference type="NCBI Taxonomy" id="86049"/>
    <lineage>
        <taxon>Eukaryota</taxon>
        <taxon>Fungi</taxon>
        <taxon>Dikarya</taxon>
        <taxon>Ascomycota</taxon>
        <taxon>Pezizomycotina</taxon>
        <taxon>Eurotiomycetes</taxon>
        <taxon>Chaetothyriomycetidae</taxon>
        <taxon>Chaetothyriales</taxon>
        <taxon>Herpotrichiellaceae</taxon>
        <taxon>Cladophialophora</taxon>
    </lineage>
</organism>
<protein>
    <submittedName>
        <fullName evidence="2">Uncharacterized protein</fullName>
    </submittedName>
</protein>